<feature type="compositionally biased region" description="Polar residues" evidence="2">
    <location>
        <begin position="33"/>
        <end position="60"/>
    </location>
</feature>
<dbReference type="AlphaFoldDB" id="A0A1E5Q4I1"/>
<keyword evidence="3" id="KW-1133">Transmembrane helix</keyword>
<reference evidence="6" key="1">
    <citation type="submission" date="2016-07" db="EMBL/GenBank/DDBJ databases">
        <authorList>
            <person name="Florea S."/>
            <person name="Webb J.S."/>
            <person name="Jaromczyk J."/>
            <person name="Schardl C.L."/>
        </authorList>
    </citation>
    <scope>NUCLEOTIDE SEQUENCE [LARGE SCALE GENOMIC DNA]</scope>
    <source>
        <strain evidence="6">MV-1</strain>
    </source>
</reference>
<evidence type="ECO:0000313" key="4">
    <source>
        <dbReference type="EMBL" id="OEJ64277.1"/>
    </source>
</evidence>
<dbReference type="InterPro" id="IPR018389">
    <property type="entry name" value="DctP_fam"/>
</dbReference>
<gene>
    <name evidence="5" type="ORF">BEN30_15935</name>
    <name evidence="4" type="ORF">BEN30_16865</name>
</gene>
<dbReference type="Proteomes" id="UP000095347">
    <property type="component" value="Unassembled WGS sequence"/>
</dbReference>
<evidence type="ECO:0000256" key="3">
    <source>
        <dbReference type="SAM" id="Phobius"/>
    </source>
</evidence>
<dbReference type="OrthoDB" id="9780733at2"/>
<proteinExistence type="predicted"/>
<dbReference type="Gene3D" id="3.40.190.170">
    <property type="entry name" value="Bacterial extracellular solute-binding protein, family 7"/>
    <property type="match status" value="1"/>
</dbReference>
<dbReference type="RefSeq" id="WP_069959077.1">
    <property type="nucleotide sequence ID" value="NZ_MCGG01000060.1"/>
</dbReference>
<evidence type="ECO:0000313" key="6">
    <source>
        <dbReference type="Proteomes" id="UP000095347"/>
    </source>
</evidence>
<dbReference type="PANTHER" id="PTHR33376">
    <property type="match status" value="1"/>
</dbReference>
<dbReference type="EMBL" id="MCGG01000060">
    <property type="protein sequence ID" value="OEJ64858.1"/>
    <property type="molecule type" value="Genomic_DNA"/>
</dbReference>
<evidence type="ECO:0000313" key="5">
    <source>
        <dbReference type="EMBL" id="OEJ64858.1"/>
    </source>
</evidence>
<dbReference type="STRING" id="28181.BEN30_15935"/>
<feature type="region of interest" description="Disordered" evidence="2">
    <location>
        <begin position="31"/>
        <end position="60"/>
    </location>
</feature>
<organism evidence="5 6">
    <name type="scientific">Magnetovibrio blakemorei</name>
    <dbReference type="NCBI Taxonomy" id="28181"/>
    <lineage>
        <taxon>Bacteria</taxon>
        <taxon>Pseudomonadati</taxon>
        <taxon>Pseudomonadota</taxon>
        <taxon>Alphaproteobacteria</taxon>
        <taxon>Rhodospirillales</taxon>
        <taxon>Magnetovibrionaceae</taxon>
        <taxon>Magnetovibrio</taxon>
    </lineage>
</organism>
<dbReference type="GO" id="GO:0055085">
    <property type="term" value="P:transmembrane transport"/>
    <property type="evidence" value="ECO:0007669"/>
    <property type="project" value="InterPro"/>
</dbReference>
<name>A0A1E5Q4I1_9PROT</name>
<keyword evidence="6" id="KW-1185">Reference proteome</keyword>
<dbReference type="Gene3D" id="3.40.190.10">
    <property type="entry name" value="Periplasmic binding protein-like II"/>
    <property type="match status" value="1"/>
</dbReference>
<reference evidence="5" key="2">
    <citation type="submission" date="2016-07" db="EMBL/GenBank/DDBJ databases">
        <authorList>
            <person name="Trubitsyn D."/>
            <person name="Abreu F.A."/>
            <person name="Ward B."/>
            <person name="Taylor T."/>
            <person name="Hattori M."/>
            <person name="Kondo S."/>
            <person name="Trivedi U."/>
            <person name="Staniland S."/>
            <person name="Lins U."/>
            <person name="Bazylinski D.A."/>
        </authorList>
    </citation>
    <scope>NUCLEOTIDE SEQUENCE</scope>
    <source>
        <strain evidence="5">MV-1</strain>
    </source>
</reference>
<protein>
    <recommendedName>
        <fullName evidence="7">C4-dicarboxylate ABC transporter</fullName>
    </recommendedName>
</protein>
<accession>A0A1E5Q4I1</accession>
<evidence type="ECO:0000256" key="1">
    <source>
        <dbReference type="ARBA" id="ARBA00022729"/>
    </source>
</evidence>
<dbReference type="InterPro" id="IPR038404">
    <property type="entry name" value="TRAP_DctP_sf"/>
</dbReference>
<keyword evidence="3" id="KW-0812">Transmembrane</keyword>
<dbReference type="Pfam" id="PF03480">
    <property type="entry name" value="DctP"/>
    <property type="match status" value="1"/>
</dbReference>
<keyword evidence="3" id="KW-0472">Membrane</keyword>
<comment type="caution">
    <text evidence="5">The sequence shown here is derived from an EMBL/GenBank/DDBJ whole genome shotgun (WGS) entry which is preliminary data.</text>
</comment>
<evidence type="ECO:0008006" key="7">
    <source>
        <dbReference type="Google" id="ProtNLM"/>
    </source>
</evidence>
<dbReference type="PANTHER" id="PTHR33376:SF5">
    <property type="entry name" value="EXTRACYTOPLASMIC SOLUTE RECEPTOR PROTEIN"/>
    <property type="match status" value="1"/>
</dbReference>
<sequence length="413" mass="44856">MRNTIIGIVIGVVVGVMIGATVVAPRLEEARSASATISETGPITGSESGTETGSAPNPTSTLETLAIAPKRPSAPKEAPAKKRTTLSAPTKYLRVISLYPAKTPILGELPKHLQTLLPAATGGRLGVTVYDPGILVETADTFNAVKSGTVDGVFATPEQWDEDSPILQLFTAIPFGPPAQELLSWYYQDGKNGGRALFEAAMSKKGVHAILCGALPPEASGWYRAPVRSTEAFKGLNIRAFGLGGEVLAKLGANVQRLDAGHTLSQFEQGQLDGAEYSLPSIDLPIGFQKFARNYYFPGWHQPVTLFALAINTQAWSVLSGPEQMAIETVCGDNVRRSLTQADAQQFEALKTLSLDGVQVRRWPENILRDLQDAWKEVVRDRAQKDEDFASAWTALQNYRRDYAIWYEISRMP</sequence>
<feature type="transmembrane region" description="Helical" evidence="3">
    <location>
        <begin position="6"/>
        <end position="24"/>
    </location>
</feature>
<dbReference type="EMBL" id="MCGG01000073">
    <property type="protein sequence ID" value="OEJ64277.1"/>
    <property type="molecule type" value="Genomic_DNA"/>
</dbReference>
<evidence type="ECO:0000256" key="2">
    <source>
        <dbReference type="SAM" id="MobiDB-lite"/>
    </source>
</evidence>
<keyword evidence="1" id="KW-0732">Signal</keyword>